<evidence type="ECO:0000256" key="1">
    <source>
        <dbReference type="SAM" id="Phobius"/>
    </source>
</evidence>
<keyword evidence="1" id="KW-0812">Transmembrane</keyword>
<accession>A0A6A6RWY3</accession>
<name>A0A6A6RWY3_9PLEO</name>
<keyword evidence="1" id="KW-1133">Transmembrane helix</keyword>
<reference evidence="2" key="1">
    <citation type="journal article" date="2020" name="Stud. Mycol.">
        <title>101 Dothideomycetes genomes: a test case for predicting lifestyles and emergence of pathogens.</title>
        <authorList>
            <person name="Haridas S."/>
            <person name="Albert R."/>
            <person name="Binder M."/>
            <person name="Bloem J."/>
            <person name="Labutti K."/>
            <person name="Salamov A."/>
            <person name="Andreopoulos B."/>
            <person name="Baker S."/>
            <person name="Barry K."/>
            <person name="Bills G."/>
            <person name="Bluhm B."/>
            <person name="Cannon C."/>
            <person name="Castanera R."/>
            <person name="Culley D."/>
            <person name="Daum C."/>
            <person name="Ezra D."/>
            <person name="Gonzalez J."/>
            <person name="Henrissat B."/>
            <person name="Kuo A."/>
            <person name="Liang C."/>
            <person name="Lipzen A."/>
            <person name="Lutzoni F."/>
            <person name="Magnuson J."/>
            <person name="Mondo S."/>
            <person name="Nolan M."/>
            <person name="Ohm R."/>
            <person name="Pangilinan J."/>
            <person name="Park H.-J."/>
            <person name="Ramirez L."/>
            <person name="Alfaro M."/>
            <person name="Sun H."/>
            <person name="Tritt A."/>
            <person name="Yoshinaga Y."/>
            <person name="Zwiers L.-H."/>
            <person name="Turgeon B."/>
            <person name="Goodwin S."/>
            <person name="Spatafora J."/>
            <person name="Crous P."/>
            <person name="Grigoriev I."/>
        </authorList>
    </citation>
    <scope>NUCLEOTIDE SEQUENCE</scope>
    <source>
        <strain evidence="2">CBS 473.64</strain>
    </source>
</reference>
<keyword evidence="1" id="KW-0472">Membrane</keyword>
<gene>
    <name evidence="2" type="ORF">P280DRAFT_67807</name>
</gene>
<protein>
    <submittedName>
        <fullName evidence="2">Uncharacterized protein</fullName>
    </submittedName>
</protein>
<feature type="transmembrane region" description="Helical" evidence="1">
    <location>
        <begin position="33"/>
        <end position="55"/>
    </location>
</feature>
<proteinExistence type="predicted"/>
<keyword evidence="3" id="KW-1185">Reference proteome</keyword>
<dbReference type="EMBL" id="MU006788">
    <property type="protein sequence ID" value="KAF2638963.1"/>
    <property type="molecule type" value="Genomic_DNA"/>
</dbReference>
<evidence type="ECO:0000313" key="2">
    <source>
        <dbReference type="EMBL" id="KAF2638963.1"/>
    </source>
</evidence>
<feature type="transmembrane region" description="Helical" evidence="1">
    <location>
        <begin position="109"/>
        <end position="131"/>
    </location>
</feature>
<dbReference type="Proteomes" id="UP000799753">
    <property type="component" value="Unassembled WGS sequence"/>
</dbReference>
<sequence>MSELEDRFVKRGYWVNHRHGPVMGQTYTVESQTGMVIVALLTILASVASAQFWNLSTFLIHQKRAHGDPSDGLFSQHQVLLRTMPTPTAFLSDSLKLSWRWKSKISHSFLQTSLLLAFAIFSAIAAIAAGISTSYTIDSSNIEVLVKSPLCGRVNYTKIYTDRSTSTLLASLSESIQTYAARCYQNVPSLPAWCHNTFSHPNISFTAVPAPCPWNTSMCAAGKEPALALDSGFVDMRIHFGLNVQVKDTVKFRRKTVCNVLPREGRIYLRDAAYWEDSGFSNYSRTSLEYGTYRNTPAAMRPEATFAQPPALSEYQATFQVDAIGGFLHSNNVSIGIEPLPEMQRDDADVSLIGLWSNNVQYEIPVNDPLFTAHQYYKVSPGGGMADHTRYKADYPAGVIGCAQQYQFCHSREHQNEFCTPLSGSESEVTATNFPDASPVQFSVLQALGSATQFIRITLGPEMGMLLASKSIMNGVSEALPDDQWIRELVGWEAITWTAYQMLISSSVIGPKVFDEFADEYREVPNSVGDQKLCQSLKMRKSGGFANINVFALSFIVTFATVITVFNWTVLRFFIFLSRFRRALAPRIERWVQDGIFQLQRRAFEAQGEGSWIDLEKEVPITSEREMLAQLPITLDPLPVVIAQQSKDTSQKDMALISATCSVKGEPKEQHREDTAAGEKVEVQLLGKIDLGLTLSEEFGFEMMASVTDICEKQVSVYHTNLRT</sequence>
<dbReference type="AlphaFoldDB" id="A0A6A6RWY3"/>
<organism evidence="2 3">
    <name type="scientific">Massarina eburnea CBS 473.64</name>
    <dbReference type="NCBI Taxonomy" id="1395130"/>
    <lineage>
        <taxon>Eukaryota</taxon>
        <taxon>Fungi</taxon>
        <taxon>Dikarya</taxon>
        <taxon>Ascomycota</taxon>
        <taxon>Pezizomycotina</taxon>
        <taxon>Dothideomycetes</taxon>
        <taxon>Pleosporomycetidae</taxon>
        <taxon>Pleosporales</taxon>
        <taxon>Massarineae</taxon>
        <taxon>Massarinaceae</taxon>
        <taxon>Massarina</taxon>
    </lineage>
</organism>
<dbReference type="OrthoDB" id="3540210at2759"/>
<evidence type="ECO:0000313" key="3">
    <source>
        <dbReference type="Proteomes" id="UP000799753"/>
    </source>
</evidence>
<feature type="transmembrane region" description="Helical" evidence="1">
    <location>
        <begin position="550"/>
        <end position="577"/>
    </location>
</feature>